<evidence type="ECO:0000259" key="3">
    <source>
        <dbReference type="PROSITE" id="PS50943"/>
    </source>
</evidence>
<dbReference type="RefSeq" id="WP_023572838.1">
    <property type="nucleotide sequence ID" value="NZ_AVCS01000006.1"/>
</dbReference>
<dbReference type="PANTHER" id="PTHR36924">
    <property type="entry name" value="ANTITOXIN HIGA-1"/>
    <property type="match status" value="1"/>
</dbReference>
<dbReference type="InterPro" id="IPR013430">
    <property type="entry name" value="Toxin_antidote_HigA"/>
</dbReference>
<dbReference type="Gene3D" id="1.10.260.40">
    <property type="entry name" value="lambda repressor-like DNA-binding domains"/>
    <property type="match status" value="1"/>
</dbReference>
<name>V6SCM0_9FLAO</name>
<dbReference type="SUPFAM" id="SSF47413">
    <property type="entry name" value="lambda repressor-like DNA-binding domains"/>
    <property type="match status" value="1"/>
</dbReference>
<dbReference type="PROSITE" id="PS50943">
    <property type="entry name" value="HTH_CROC1"/>
    <property type="match status" value="1"/>
</dbReference>
<dbReference type="Pfam" id="PF06114">
    <property type="entry name" value="Peptidase_M78"/>
    <property type="match status" value="1"/>
</dbReference>
<evidence type="ECO:0000313" key="5">
    <source>
        <dbReference type="Proteomes" id="UP000030149"/>
    </source>
</evidence>
<dbReference type="CDD" id="cd00093">
    <property type="entry name" value="HTH_XRE"/>
    <property type="match status" value="1"/>
</dbReference>
<dbReference type="GO" id="GO:0003677">
    <property type="term" value="F:DNA binding"/>
    <property type="evidence" value="ECO:0007669"/>
    <property type="project" value="UniProtKB-KW"/>
</dbReference>
<reference evidence="5" key="1">
    <citation type="submission" date="2013-09" db="EMBL/GenBank/DDBJ databases">
        <authorList>
            <person name="Zeng Z."/>
            <person name="Chen C."/>
        </authorList>
    </citation>
    <scope>NUCLEOTIDE SEQUENCE [LARGE SCALE GENOMIC DNA]</scope>
    <source>
        <strain evidence="5">DK69</strain>
    </source>
</reference>
<comment type="similarity">
    <text evidence="1">Belongs to the short-chain fatty acyl-CoA assimilation regulator (ScfR) family.</text>
</comment>
<dbReference type="InterPro" id="IPR010359">
    <property type="entry name" value="IrrE_HExxH"/>
</dbReference>
<comment type="caution">
    <text evidence="4">The sequence shown here is derived from an EMBL/GenBank/DDBJ whole genome shotgun (WGS) entry which is preliminary data.</text>
</comment>
<dbReference type="Proteomes" id="UP000030149">
    <property type="component" value="Unassembled WGS sequence"/>
</dbReference>
<dbReference type="InterPro" id="IPR001387">
    <property type="entry name" value="Cro/C1-type_HTH"/>
</dbReference>
<dbReference type="SMART" id="SM00530">
    <property type="entry name" value="HTH_XRE"/>
    <property type="match status" value="1"/>
</dbReference>
<dbReference type="eggNOG" id="COG3093">
    <property type="taxonomic scope" value="Bacteria"/>
</dbReference>
<dbReference type="STRING" id="1107311.Q767_12925"/>
<dbReference type="InterPro" id="IPR010982">
    <property type="entry name" value="Lambda_DNA-bd_dom_sf"/>
</dbReference>
<dbReference type="PATRIC" id="fig|1107311.3.peg.787"/>
<dbReference type="Gene3D" id="1.10.10.2910">
    <property type="match status" value="1"/>
</dbReference>
<sequence length="365" mass="42098">MAPKTNQYIPQTVSHPGKTLGAKLEELKMGSKEFAVRTGKPEKTISNVLSGESAITSDMAVLFEDVLGIPAHFWLNRQNQYDEAVARLKREESIHLSLEWAKHFPYAEMAKLGWVAATSKLEEKVENLFKFFRLSSQEAFDNYYFKQKLKVNFRLTLAHEKKPYAVAAWLRQGEIQASELEAQPYDEKILLSKLPEIKSLMAKHPEGFFKNLQSICLEAGVKVVYTPCLKGAALHGSTRWLSDTPLVQMSARYAKNDIFWFTFFHELAHIIMHGKKHIALENKVDYDAESKVEEQEADDFAIKWTFSKEEEQEVLRHRPLKESDILRFAKQFNTHPAMIIGRFHHKKLLPFSLGNQFIEKIEIDN</sequence>
<keyword evidence="2" id="KW-0238">DNA-binding</keyword>
<gene>
    <name evidence="4" type="ORF">Q767_12925</name>
</gene>
<proteinExistence type="inferred from homology"/>
<dbReference type="eggNOG" id="COG2856">
    <property type="taxonomic scope" value="Bacteria"/>
</dbReference>
<dbReference type="OrthoDB" id="9796786at2"/>
<feature type="domain" description="HTH cro/C1-type" evidence="3">
    <location>
        <begin position="32"/>
        <end position="74"/>
    </location>
</feature>
<keyword evidence="5" id="KW-1185">Reference proteome</keyword>
<accession>V6SCM0</accession>
<dbReference type="NCBIfam" id="TIGR02607">
    <property type="entry name" value="antidote_HigA"/>
    <property type="match status" value="1"/>
</dbReference>
<protein>
    <submittedName>
        <fullName evidence="4">XRE family transcriptional regulator</fullName>
    </submittedName>
</protein>
<evidence type="ECO:0000256" key="2">
    <source>
        <dbReference type="ARBA" id="ARBA00023125"/>
    </source>
</evidence>
<evidence type="ECO:0000313" key="4">
    <source>
        <dbReference type="EMBL" id="KGO94467.1"/>
    </source>
</evidence>
<dbReference type="EMBL" id="JRLZ01000016">
    <property type="protein sequence ID" value="KGO94467.1"/>
    <property type="molecule type" value="Genomic_DNA"/>
</dbReference>
<dbReference type="AlphaFoldDB" id="V6SCM0"/>
<evidence type="ECO:0000256" key="1">
    <source>
        <dbReference type="ARBA" id="ARBA00007227"/>
    </source>
</evidence>
<dbReference type="PANTHER" id="PTHR36924:SF1">
    <property type="entry name" value="ANTITOXIN HIGA-1"/>
    <property type="match status" value="1"/>
</dbReference>
<organism evidence="4 5">
    <name type="scientific">Flavobacterium enshiense DK69</name>
    <dbReference type="NCBI Taxonomy" id="1107311"/>
    <lineage>
        <taxon>Bacteria</taxon>
        <taxon>Pseudomonadati</taxon>
        <taxon>Bacteroidota</taxon>
        <taxon>Flavobacteriia</taxon>
        <taxon>Flavobacteriales</taxon>
        <taxon>Flavobacteriaceae</taxon>
        <taxon>Flavobacterium</taxon>
    </lineage>
</organism>
<reference evidence="4 5" key="2">
    <citation type="journal article" date="2015" name="Stand. Genomic Sci.">
        <title>High quality draft genomic sequence of Flavobacterium enshiense DK69(T) and comparison among Flavobacterium genomes.</title>
        <authorList>
            <person name="Zeng Z."/>
            <person name="Chen C."/>
            <person name="Du H."/>
            <person name="Wang G."/>
            <person name="Li M."/>
        </authorList>
    </citation>
    <scope>NUCLEOTIDE SEQUENCE [LARGE SCALE GENOMIC DNA]</scope>
    <source>
        <strain evidence="4 5">DK69</strain>
    </source>
</reference>